<organism evidence="4 5">
    <name type="scientific">Paracoccus gahaiensis</name>
    <dbReference type="NCBI Taxonomy" id="1706839"/>
    <lineage>
        <taxon>Bacteria</taxon>
        <taxon>Pseudomonadati</taxon>
        <taxon>Pseudomonadota</taxon>
        <taxon>Alphaproteobacteria</taxon>
        <taxon>Rhodobacterales</taxon>
        <taxon>Paracoccaceae</taxon>
        <taxon>Paracoccus</taxon>
    </lineage>
</organism>
<evidence type="ECO:0000259" key="2">
    <source>
        <dbReference type="Pfam" id="PF01408"/>
    </source>
</evidence>
<dbReference type="Pfam" id="PF01408">
    <property type="entry name" value="GFO_IDH_MocA"/>
    <property type="match status" value="1"/>
</dbReference>
<evidence type="ECO:0000313" key="5">
    <source>
        <dbReference type="Proteomes" id="UP000309747"/>
    </source>
</evidence>
<dbReference type="RefSeq" id="WP_136886586.1">
    <property type="nucleotide sequence ID" value="NZ_SUNI01000013.1"/>
</dbReference>
<dbReference type="Gene3D" id="3.40.50.720">
    <property type="entry name" value="NAD(P)-binding Rossmann-like Domain"/>
    <property type="match status" value="1"/>
</dbReference>
<dbReference type="OrthoDB" id="9776544at2"/>
<reference evidence="4 5" key="1">
    <citation type="submission" date="2019-04" db="EMBL/GenBank/DDBJ databases">
        <authorList>
            <person name="Li J."/>
        </authorList>
    </citation>
    <scope>NUCLEOTIDE SEQUENCE [LARGE SCALE GENOMIC DNA]</scope>
    <source>
        <strain evidence="4 5">KCTC 42687</strain>
    </source>
</reference>
<dbReference type="InterPro" id="IPR055170">
    <property type="entry name" value="GFO_IDH_MocA-like_dom"/>
</dbReference>
<evidence type="ECO:0000313" key="4">
    <source>
        <dbReference type="EMBL" id="TJZ90874.1"/>
    </source>
</evidence>
<accession>A0A4U0RRE6</accession>
<proteinExistence type="predicted"/>
<keyword evidence="5" id="KW-1185">Reference proteome</keyword>
<dbReference type="SUPFAM" id="SSF51735">
    <property type="entry name" value="NAD(P)-binding Rossmann-fold domains"/>
    <property type="match status" value="1"/>
</dbReference>
<dbReference type="InterPro" id="IPR036291">
    <property type="entry name" value="NAD(P)-bd_dom_sf"/>
</dbReference>
<dbReference type="Proteomes" id="UP000309747">
    <property type="component" value="Unassembled WGS sequence"/>
</dbReference>
<gene>
    <name evidence="4" type="ORF">FA743_13270</name>
</gene>
<dbReference type="InterPro" id="IPR000683">
    <property type="entry name" value="Gfo/Idh/MocA-like_OxRdtase_N"/>
</dbReference>
<dbReference type="Pfam" id="PF22725">
    <property type="entry name" value="GFO_IDH_MocA_C3"/>
    <property type="match status" value="1"/>
</dbReference>
<evidence type="ECO:0000256" key="1">
    <source>
        <dbReference type="ARBA" id="ARBA00023002"/>
    </source>
</evidence>
<dbReference type="PANTHER" id="PTHR43818">
    <property type="entry name" value="BCDNA.GH03377"/>
    <property type="match status" value="1"/>
</dbReference>
<dbReference type="AlphaFoldDB" id="A0A4U0RRE6"/>
<dbReference type="Gene3D" id="3.30.360.10">
    <property type="entry name" value="Dihydrodipicolinate Reductase, domain 2"/>
    <property type="match status" value="1"/>
</dbReference>
<dbReference type="InterPro" id="IPR050463">
    <property type="entry name" value="Gfo/Idh/MocA_oxidrdct_glycsds"/>
</dbReference>
<protein>
    <submittedName>
        <fullName evidence="4">Gfo/Idh/MocA family oxidoreductase</fullName>
    </submittedName>
</protein>
<comment type="caution">
    <text evidence="4">The sequence shown here is derived from an EMBL/GenBank/DDBJ whole genome shotgun (WGS) entry which is preliminary data.</text>
</comment>
<dbReference type="SUPFAM" id="SSF55347">
    <property type="entry name" value="Glyceraldehyde-3-phosphate dehydrogenase-like, C-terminal domain"/>
    <property type="match status" value="1"/>
</dbReference>
<feature type="domain" description="Gfo/Idh/MocA-like oxidoreductase N-terminal" evidence="2">
    <location>
        <begin position="6"/>
        <end position="117"/>
    </location>
</feature>
<dbReference type="GO" id="GO:0016491">
    <property type="term" value="F:oxidoreductase activity"/>
    <property type="evidence" value="ECO:0007669"/>
    <property type="project" value="UniProtKB-KW"/>
</dbReference>
<dbReference type="GO" id="GO:0000166">
    <property type="term" value="F:nucleotide binding"/>
    <property type="evidence" value="ECO:0007669"/>
    <property type="project" value="InterPro"/>
</dbReference>
<evidence type="ECO:0000259" key="3">
    <source>
        <dbReference type="Pfam" id="PF22725"/>
    </source>
</evidence>
<feature type="domain" description="GFO/IDH/MocA-like oxidoreductase" evidence="3">
    <location>
        <begin position="129"/>
        <end position="264"/>
    </location>
</feature>
<dbReference type="EMBL" id="SUNI01000013">
    <property type="protein sequence ID" value="TJZ90874.1"/>
    <property type="molecule type" value="Genomic_DNA"/>
</dbReference>
<dbReference type="PANTHER" id="PTHR43818:SF11">
    <property type="entry name" value="BCDNA.GH03377"/>
    <property type="match status" value="1"/>
</dbReference>
<sequence length="367" mass="38385">MTPLGLGIIGCGVISDIYLKNAALFPQLALRAVADLRPEAAEAKAQAHGVDALTPEALLARGDIDLVLNLTVPAAHLQVGLAALQAGKHVYSEKPLAVSLADGRRLADMAAERGLRLGCAPDTFLGGSHQTVRALVDAGRIGRPVAGTATLMLAGHERWHPNPDFYYQGPGAGPLFDMGPYYITAMVNLLGPVVRVSALAARSHDRRTIATGPRAGQSVGVDAQTHVAGVMQFDSGALVQIVSSFDVQAHGHAPLELYGTDGSMRIPDPNRFDGTVALWDGGWQPQPVTHSHGDANYRGLGLADMAEAILQDRAHRSSGDLALHVLDVIASLLASAETGQAVALTTRCARPEARAPLPIPTPAPETA</sequence>
<name>A0A4U0RRE6_9RHOB</name>
<keyword evidence="1" id="KW-0560">Oxidoreductase</keyword>